<evidence type="ECO:0000259" key="6">
    <source>
        <dbReference type="Pfam" id="PF06394"/>
    </source>
</evidence>
<dbReference type="Gene3D" id="3.30.1120.50">
    <property type="entry name" value="Pepsin inhibitor-3"/>
    <property type="match status" value="1"/>
</dbReference>
<evidence type="ECO:0000256" key="3">
    <source>
        <dbReference type="ARBA" id="ARBA00022525"/>
    </source>
</evidence>
<evidence type="ECO:0000313" key="7">
    <source>
        <dbReference type="Proteomes" id="UP000046393"/>
    </source>
</evidence>
<keyword evidence="4" id="KW-0732">Signal</keyword>
<evidence type="ECO:0000313" key="8">
    <source>
        <dbReference type="WBParaSite" id="SMUV_0000388101-mRNA-1"/>
    </source>
</evidence>
<sequence>MATFKEKIEEAFKNVDNVASKNGTLPPVPMRPVMPAFCTGKDTTLYIFAGCTVQNNKVYVGREYARTLTVEEQKNLEVFAKQMSSSNVAVSVLSCKI</sequence>
<dbReference type="GO" id="GO:0005576">
    <property type="term" value="C:extracellular region"/>
    <property type="evidence" value="ECO:0007669"/>
    <property type="project" value="UniProtKB-SubCell"/>
</dbReference>
<keyword evidence="3" id="KW-0964">Secreted</keyword>
<dbReference type="InterPro" id="IPR051901">
    <property type="entry name" value="Protease_Inhibitor_I33"/>
</dbReference>
<comment type="subcellular location">
    <subcellularLocation>
        <location evidence="1">Secreted</location>
    </subcellularLocation>
</comment>
<evidence type="ECO:0000256" key="4">
    <source>
        <dbReference type="ARBA" id="ARBA00022729"/>
    </source>
</evidence>
<evidence type="ECO:0000256" key="1">
    <source>
        <dbReference type="ARBA" id="ARBA00004613"/>
    </source>
</evidence>
<evidence type="ECO:0000256" key="5">
    <source>
        <dbReference type="ARBA" id="ARBA00023157"/>
    </source>
</evidence>
<dbReference type="SUPFAM" id="SSF55149">
    <property type="entry name" value="Pepsin inhibitor-3"/>
    <property type="match status" value="1"/>
</dbReference>
<protein>
    <submittedName>
        <fullName evidence="8">Pepsin-I3 domain-containing protein</fullName>
    </submittedName>
</protein>
<keyword evidence="7" id="KW-1185">Reference proteome</keyword>
<keyword evidence="5" id="KW-1015">Disulfide bond</keyword>
<dbReference type="WBParaSite" id="SMUV_0000388101-mRNA-1">
    <property type="protein sequence ID" value="SMUV_0000388101-mRNA-1"/>
    <property type="gene ID" value="SMUV_0000388101"/>
</dbReference>
<dbReference type="InterPro" id="IPR010480">
    <property type="entry name" value="Pepsin-I3"/>
</dbReference>
<name>A0A0N5AHM4_9BILA</name>
<dbReference type="PANTHER" id="PTHR37969:SF4">
    <property type="entry name" value="PEPSIN INHIBITOR-3-LIKE REPEATED DOMAIN-CONTAINING PROTEIN"/>
    <property type="match status" value="1"/>
</dbReference>
<reference evidence="8" key="1">
    <citation type="submission" date="2017-02" db="UniProtKB">
        <authorList>
            <consortium name="WormBaseParasite"/>
        </authorList>
    </citation>
    <scope>IDENTIFICATION</scope>
</reference>
<proteinExistence type="inferred from homology"/>
<dbReference type="PANTHER" id="PTHR37969">
    <property type="entry name" value="PROTEIN CBG07421-RELATED"/>
    <property type="match status" value="1"/>
</dbReference>
<dbReference type="AlphaFoldDB" id="A0A0N5AHM4"/>
<accession>A0A0N5AHM4</accession>
<evidence type="ECO:0000256" key="2">
    <source>
        <dbReference type="ARBA" id="ARBA00008019"/>
    </source>
</evidence>
<comment type="similarity">
    <text evidence="2">Belongs to the protease inhibitor I33 family.</text>
</comment>
<dbReference type="Pfam" id="PF06394">
    <property type="entry name" value="Pepsin-I3"/>
    <property type="match status" value="1"/>
</dbReference>
<dbReference type="Proteomes" id="UP000046393">
    <property type="component" value="Unplaced"/>
</dbReference>
<organism evidence="7 8">
    <name type="scientific">Syphacia muris</name>
    <dbReference type="NCBI Taxonomy" id="451379"/>
    <lineage>
        <taxon>Eukaryota</taxon>
        <taxon>Metazoa</taxon>
        <taxon>Ecdysozoa</taxon>
        <taxon>Nematoda</taxon>
        <taxon>Chromadorea</taxon>
        <taxon>Rhabditida</taxon>
        <taxon>Spirurina</taxon>
        <taxon>Oxyuridomorpha</taxon>
        <taxon>Oxyuroidea</taxon>
        <taxon>Oxyuridae</taxon>
        <taxon>Syphacia</taxon>
    </lineage>
</organism>
<feature type="domain" description="Pepsin inhibitor-3-like repeated" evidence="6">
    <location>
        <begin position="34"/>
        <end position="84"/>
    </location>
</feature>
<dbReference type="InterPro" id="IPR038412">
    <property type="entry name" value="Pepsin-I3_sf"/>
</dbReference>